<feature type="domain" description="3-hydroxyacyl-CoA dehydrogenase NAD binding" evidence="3">
    <location>
        <begin position="3"/>
        <end position="181"/>
    </location>
</feature>
<dbReference type="PANTHER" id="PTHR48075:SF5">
    <property type="entry name" value="3-HYDROXYBUTYRYL-COA DEHYDROGENASE"/>
    <property type="match status" value="1"/>
</dbReference>
<feature type="domain" description="3-hydroxyacyl-CoA dehydrogenase C-terminal" evidence="2">
    <location>
        <begin position="303"/>
        <end position="377"/>
    </location>
</feature>
<reference evidence="4 5" key="1">
    <citation type="submission" date="2021-09" db="EMBL/GenBank/DDBJ databases">
        <title>Genome sequencing and assembly of Chryseobacterium sp. RG1.</title>
        <authorList>
            <person name="Chhetri G."/>
        </authorList>
    </citation>
    <scope>NUCLEOTIDE SEQUENCE [LARGE SCALE GENOMIC DNA]</scope>
    <source>
        <strain evidence="4 5">RG1</strain>
    </source>
</reference>
<evidence type="ECO:0000259" key="3">
    <source>
        <dbReference type="Pfam" id="PF02737"/>
    </source>
</evidence>
<feature type="domain" description="3-hydroxyacyl-CoA dehydrogenase C-terminal" evidence="2">
    <location>
        <begin position="184"/>
        <end position="281"/>
    </location>
</feature>
<proteinExistence type="predicted"/>
<dbReference type="SUPFAM" id="SSF51735">
    <property type="entry name" value="NAD(P)-binding Rossmann-fold domains"/>
    <property type="match status" value="1"/>
</dbReference>
<keyword evidence="1" id="KW-0560">Oxidoreductase</keyword>
<dbReference type="Pfam" id="PF00725">
    <property type="entry name" value="3HCDH"/>
    <property type="match status" value="2"/>
</dbReference>
<dbReference type="InterPro" id="IPR036291">
    <property type="entry name" value="NAD(P)-bd_dom_sf"/>
</dbReference>
<dbReference type="SUPFAM" id="SSF48179">
    <property type="entry name" value="6-phosphogluconate dehydrogenase C-terminal domain-like"/>
    <property type="match status" value="2"/>
</dbReference>
<organism evidence="4 5">
    <name type="scientific">Chryseobacterium tagetis</name>
    <dbReference type="NCBI Taxonomy" id="2801334"/>
    <lineage>
        <taxon>Bacteria</taxon>
        <taxon>Pseudomonadati</taxon>
        <taxon>Bacteroidota</taxon>
        <taxon>Flavobacteriia</taxon>
        <taxon>Flavobacteriales</taxon>
        <taxon>Weeksellaceae</taxon>
        <taxon>Chryseobacterium group</taxon>
        <taxon>Chryseobacterium</taxon>
    </lineage>
</organism>
<evidence type="ECO:0000259" key="2">
    <source>
        <dbReference type="Pfam" id="PF00725"/>
    </source>
</evidence>
<dbReference type="Proteomes" id="UP000618240">
    <property type="component" value="Unassembled WGS sequence"/>
</dbReference>
<gene>
    <name evidence="4" type="ORF">JI747_005510</name>
</gene>
<evidence type="ECO:0000313" key="4">
    <source>
        <dbReference type="EMBL" id="MCA6066626.1"/>
    </source>
</evidence>
<sequence length="378" mass="42322">MKNVGIIGAGTMGIGIAQVAATNGCKVWVYDANAKQVETATVGLEKTLTKLVDKQKISGEKMTEILANISIATELKDFKDCELIIEAIIENKEIKTKVFTELEKHVSESCIIGSNTSSISITSLGAELQKPERFIGIHFFNPAPLMPLVEVIPSLLTEKSLAEKICNLMKDWGKTPVIAKDIPGFIVNRIARPYYGEGLRIVEENIATVEQVDEAMKTIGNFKMGPFELMDLIGVDVNFSVTKTVYNEYFYDPKYKPSLLQQRMSEAKLHGRKTGKGFYDYAEGAEKPVAEKDDALYQQIFLRIISMLINEAVEAKRLGVANDEDLELAMQKGVNYPKGLLAWGQEIGYAKISETLQNLYEEYQEERYRQSPLLRKLN</sequence>
<dbReference type="Gene3D" id="1.10.1040.10">
    <property type="entry name" value="N-(1-d-carboxylethyl)-l-norvaline Dehydrogenase, domain 2"/>
    <property type="match status" value="2"/>
</dbReference>
<accession>A0ABS7ZY23</accession>
<keyword evidence="5" id="KW-1185">Reference proteome</keyword>
<dbReference type="EMBL" id="JAERSE020000002">
    <property type="protein sequence ID" value="MCA6066626.1"/>
    <property type="molecule type" value="Genomic_DNA"/>
</dbReference>
<evidence type="ECO:0000256" key="1">
    <source>
        <dbReference type="ARBA" id="ARBA00023002"/>
    </source>
</evidence>
<dbReference type="Gene3D" id="3.40.50.720">
    <property type="entry name" value="NAD(P)-binding Rossmann-like Domain"/>
    <property type="match status" value="1"/>
</dbReference>
<comment type="caution">
    <text evidence="4">The sequence shown here is derived from an EMBL/GenBank/DDBJ whole genome shotgun (WGS) entry which is preliminary data.</text>
</comment>
<evidence type="ECO:0000313" key="5">
    <source>
        <dbReference type="Proteomes" id="UP000618240"/>
    </source>
</evidence>
<name>A0ABS7ZY23_9FLAO</name>
<dbReference type="RefSeq" id="WP_225686874.1">
    <property type="nucleotide sequence ID" value="NZ_JAERSE020000002.1"/>
</dbReference>
<dbReference type="Pfam" id="PF02737">
    <property type="entry name" value="3HCDH_N"/>
    <property type="match status" value="1"/>
</dbReference>
<dbReference type="InterPro" id="IPR013328">
    <property type="entry name" value="6PGD_dom2"/>
</dbReference>
<dbReference type="InterPro" id="IPR006176">
    <property type="entry name" value="3-OHacyl-CoA_DH_NAD-bd"/>
</dbReference>
<dbReference type="InterPro" id="IPR008927">
    <property type="entry name" value="6-PGluconate_DH-like_C_sf"/>
</dbReference>
<dbReference type="PANTHER" id="PTHR48075">
    <property type="entry name" value="3-HYDROXYACYL-COA DEHYDROGENASE FAMILY PROTEIN"/>
    <property type="match status" value="1"/>
</dbReference>
<protein>
    <submittedName>
        <fullName evidence="4">3-hydroxybutyryl-CoA dehydrogenase</fullName>
    </submittedName>
</protein>
<dbReference type="InterPro" id="IPR006108">
    <property type="entry name" value="3HC_DH_C"/>
</dbReference>